<reference evidence="1" key="1">
    <citation type="submission" date="2014-05" db="EMBL/GenBank/DDBJ databases">
        <authorList>
            <person name="Chronopoulou M."/>
        </authorList>
    </citation>
    <scope>NUCLEOTIDE SEQUENCE</scope>
    <source>
        <tissue evidence="1">Whole organism</tissue>
    </source>
</reference>
<protein>
    <submittedName>
        <fullName evidence="1">Uncharacterized protein</fullName>
    </submittedName>
</protein>
<dbReference type="EMBL" id="HACA01000417">
    <property type="protein sequence ID" value="CDW17778.1"/>
    <property type="molecule type" value="Transcribed_RNA"/>
</dbReference>
<accession>A0A0K2SVH6</accession>
<name>A0A0K2SVH6_LEPSM</name>
<sequence>MLRLIMSYQCLVWGHASTTKKSVRKILNTIQRKSLLGITHTFRSTPTVGMEAVLGIAPMDIYIKEQVTKSR</sequence>
<organism evidence="1">
    <name type="scientific">Lepeophtheirus salmonis</name>
    <name type="common">Salmon louse</name>
    <name type="synonym">Caligus salmonis</name>
    <dbReference type="NCBI Taxonomy" id="72036"/>
    <lineage>
        <taxon>Eukaryota</taxon>
        <taxon>Metazoa</taxon>
        <taxon>Ecdysozoa</taxon>
        <taxon>Arthropoda</taxon>
        <taxon>Crustacea</taxon>
        <taxon>Multicrustacea</taxon>
        <taxon>Hexanauplia</taxon>
        <taxon>Copepoda</taxon>
        <taxon>Siphonostomatoida</taxon>
        <taxon>Caligidae</taxon>
        <taxon>Lepeophtheirus</taxon>
    </lineage>
</organism>
<evidence type="ECO:0000313" key="1">
    <source>
        <dbReference type="EMBL" id="CDW17778.1"/>
    </source>
</evidence>
<dbReference type="AlphaFoldDB" id="A0A0K2SVH6"/>
<proteinExistence type="predicted"/>
<gene>
    <name evidence="1" type="primary">Dyak\GE19451</name>
</gene>
<dbReference type="OrthoDB" id="8070015at2759"/>